<keyword evidence="5" id="KW-1133">Transmembrane helix</keyword>
<dbReference type="PANTHER" id="PTHR11699">
    <property type="entry name" value="ALDEHYDE DEHYDROGENASE-RELATED"/>
    <property type="match status" value="1"/>
</dbReference>
<dbReference type="PROSITE" id="PS00070">
    <property type="entry name" value="ALDEHYDE_DEHYDR_CYS"/>
    <property type="match status" value="1"/>
</dbReference>
<dbReference type="InterPro" id="IPR016160">
    <property type="entry name" value="Ald_DH_CS_CYS"/>
</dbReference>
<reference evidence="10 11" key="1">
    <citation type="submission" date="2019-03" db="EMBL/GenBank/DDBJ databases">
        <title>Sequencing 25 genomes of Wallemia mellicola.</title>
        <authorList>
            <person name="Gostincar C."/>
        </authorList>
    </citation>
    <scope>NUCLEOTIDE SEQUENCE [LARGE SCALE GENOMIC DNA]</scope>
    <source>
        <strain evidence="7 11">EXF-1274</strain>
        <strain evidence="8 10">EXF-1277</strain>
        <strain evidence="9 12">EXF-757</strain>
    </source>
</reference>
<dbReference type="Gene3D" id="3.40.309.10">
    <property type="entry name" value="Aldehyde Dehydrogenase, Chain A, domain 2"/>
    <property type="match status" value="1"/>
</dbReference>
<accession>A0A4T0LTD8</accession>
<dbReference type="InterPro" id="IPR016163">
    <property type="entry name" value="Ald_DH_C"/>
</dbReference>
<dbReference type="Proteomes" id="UP000310708">
    <property type="component" value="Unassembled WGS sequence"/>
</dbReference>
<feature type="transmembrane region" description="Helical" evidence="5">
    <location>
        <begin position="548"/>
        <end position="572"/>
    </location>
</feature>
<evidence type="ECO:0000256" key="4">
    <source>
        <dbReference type="RuleBase" id="RU003345"/>
    </source>
</evidence>
<keyword evidence="5" id="KW-0472">Membrane</keyword>
<keyword evidence="2 4" id="KW-0560">Oxidoreductase</keyword>
<dbReference type="EMBL" id="SPRV01000017">
    <property type="protein sequence ID" value="TIC67303.1"/>
    <property type="molecule type" value="Genomic_DNA"/>
</dbReference>
<evidence type="ECO:0000256" key="5">
    <source>
        <dbReference type="SAM" id="Phobius"/>
    </source>
</evidence>
<feature type="active site" evidence="3">
    <location>
        <position position="269"/>
    </location>
</feature>
<proteinExistence type="inferred from homology"/>
<comment type="similarity">
    <text evidence="1 4">Belongs to the aldehyde dehydrogenase family.</text>
</comment>
<dbReference type="InterPro" id="IPR029510">
    <property type="entry name" value="Ald_DH_CS_GLU"/>
</dbReference>
<sequence length="595" mass="63378">MSSSKIVSKLSALKQTIDIPVGLFIDGEFRKGTGSSFYSINPETEKPVISEAIQGASRNDVDDAVKAARAAFETTWGQNVSGPERSALMRRLADLIDRDTEKLAIVEAIDGGKTINWCEGDIADAAACLRYYAGWADKISGQTLEVSTANKMSMTLHEPIGVVGQIVPFNYPIMMAGWAMAPALAVGCSIVFKPAEATPLTTLLLAQLVKEAGFPNGVFNVVNGLGRETGAALSEHHGIDKISFTGSTATGRSITVAAAQSNLKKVTLELGGKSPSLVFDSADIDEAVKWSAFGVFENAGQSCSAGTRLLVHENVYDDFVRKLAQAADEIKLGHVLDRSTQQGPQIHKAQFEKVLSYIEAGKKEGARLVTGGKRLGDKGYFIRPTVFADVNNSEFMVEYVQAQEEIFGPVVVVIPFKTEDEAVKMANDTSYGLAAAIYSKNADQVGRLMHKLKAGTVWVNQYTMLSHNTPFGGYKQSGWGRQLGSYGLEAYMNVKGTLIMSLMGGNAGGSGMSNGGNPSTSGSGGPCQIYPLTVDNIDCLPAPPKSQIALAVVLGSVGIVGYIAIVILVLLLRKSPAKARTSSPLPFSFTDHSMR</sequence>
<evidence type="ECO:0000313" key="7">
    <source>
        <dbReference type="EMBL" id="TIC66050.1"/>
    </source>
</evidence>
<dbReference type="OrthoDB" id="310895at2759"/>
<evidence type="ECO:0000313" key="9">
    <source>
        <dbReference type="EMBL" id="TIC69136.1"/>
    </source>
</evidence>
<dbReference type="PROSITE" id="PS00687">
    <property type="entry name" value="ALDEHYDE_DEHYDR_GLU"/>
    <property type="match status" value="1"/>
</dbReference>
<keyword evidence="5" id="KW-0812">Transmembrane</keyword>
<feature type="domain" description="Aldehyde dehydrogenase" evidence="6">
    <location>
        <begin position="31"/>
        <end position="495"/>
    </location>
</feature>
<comment type="caution">
    <text evidence="8">The sequence shown here is derived from an EMBL/GenBank/DDBJ whole genome shotgun (WGS) entry which is preliminary data.</text>
</comment>
<organism evidence="8 10">
    <name type="scientific">Wallemia mellicola</name>
    <dbReference type="NCBI Taxonomy" id="1708541"/>
    <lineage>
        <taxon>Eukaryota</taxon>
        <taxon>Fungi</taxon>
        <taxon>Dikarya</taxon>
        <taxon>Basidiomycota</taxon>
        <taxon>Wallemiomycotina</taxon>
        <taxon>Wallemiomycetes</taxon>
        <taxon>Wallemiales</taxon>
        <taxon>Wallemiaceae</taxon>
        <taxon>Wallemia</taxon>
    </lineage>
</organism>
<dbReference type="Pfam" id="PF00171">
    <property type="entry name" value="Aldedh"/>
    <property type="match status" value="1"/>
</dbReference>
<dbReference type="GO" id="GO:0016620">
    <property type="term" value="F:oxidoreductase activity, acting on the aldehyde or oxo group of donors, NAD or NADP as acceptor"/>
    <property type="evidence" value="ECO:0007669"/>
    <property type="project" value="InterPro"/>
</dbReference>
<dbReference type="SUPFAM" id="SSF53720">
    <property type="entry name" value="ALDH-like"/>
    <property type="match status" value="1"/>
</dbReference>
<evidence type="ECO:0000313" key="10">
    <source>
        <dbReference type="Proteomes" id="UP000305362"/>
    </source>
</evidence>
<protein>
    <submittedName>
        <fullName evidence="8">Aldehyde dehydrogenase</fullName>
    </submittedName>
</protein>
<dbReference type="InterPro" id="IPR015590">
    <property type="entry name" value="Aldehyde_DH_dom"/>
</dbReference>
<evidence type="ECO:0000313" key="11">
    <source>
        <dbReference type="Proteomes" id="UP000309601"/>
    </source>
</evidence>
<dbReference type="EMBL" id="SPRX01000004">
    <property type="protein sequence ID" value="TIC69136.1"/>
    <property type="molecule type" value="Genomic_DNA"/>
</dbReference>
<dbReference type="Gene3D" id="3.40.605.10">
    <property type="entry name" value="Aldehyde Dehydrogenase, Chain A, domain 1"/>
    <property type="match status" value="1"/>
</dbReference>
<evidence type="ECO:0000313" key="12">
    <source>
        <dbReference type="Proteomes" id="UP000310708"/>
    </source>
</evidence>
<evidence type="ECO:0000256" key="2">
    <source>
        <dbReference type="ARBA" id="ARBA00023002"/>
    </source>
</evidence>
<dbReference type="InterPro" id="IPR016161">
    <property type="entry name" value="Ald_DH/histidinol_DH"/>
</dbReference>
<dbReference type="FunFam" id="3.40.605.10:FF:000007">
    <property type="entry name" value="NAD/NADP-dependent betaine aldehyde dehydrogenase"/>
    <property type="match status" value="1"/>
</dbReference>
<evidence type="ECO:0000313" key="8">
    <source>
        <dbReference type="EMBL" id="TIC67303.1"/>
    </source>
</evidence>
<gene>
    <name evidence="9" type="ORF">E3Q01_00506</name>
    <name evidence="7" type="ORF">E3Q02_01960</name>
    <name evidence="8" type="ORF">E3Q03_01932</name>
</gene>
<dbReference type="FunFam" id="3.40.309.10:FF:000012">
    <property type="entry name" value="Betaine aldehyde dehydrogenase"/>
    <property type="match status" value="1"/>
</dbReference>
<dbReference type="Proteomes" id="UP000305362">
    <property type="component" value="Unassembled WGS sequence"/>
</dbReference>
<dbReference type="AlphaFoldDB" id="A0A4T0LTD8"/>
<evidence type="ECO:0000256" key="1">
    <source>
        <dbReference type="ARBA" id="ARBA00009986"/>
    </source>
</evidence>
<dbReference type="Proteomes" id="UP000309601">
    <property type="component" value="Unassembled WGS sequence"/>
</dbReference>
<evidence type="ECO:0000259" key="6">
    <source>
        <dbReference type="Pfam" id="PF00171"/>
    </source>
</evidence>
<name>A0A4T0LTD8_9BASI</name>
<evidence type="ECO:0000256" key="3">
    <source>
        <dbReference type="PROSITE-ProRule" id="PRU10007"/>
    </source>
</evidence>
<dbReference type="EMBL" id="SPRW01000018">
    <property type="protein sequence ID" value="TIC66050.1"/>
    <property type="molecule type" value="Genomic_DNA"/>
</dbReference>
<dbReference type="InterPro" id="IPR016162">
    <property type="entry name" value="Ald_DH_N"/>
</dbReference>